<name>A0A183HFI1_9BILA</name>
<reference evidence="3" key="1">
    <citation type="submission" date="2016-06" db="UniProtKB">
        <authorList>
            <consortium name="WormBaseParasite"/>
        </authorList>
    </citation>
    <scope>IDENTIFICATION</scope>
</reference>
<protein>
    <submittedName>
        <fullName evidence="3">DUF3109 family protein</fullName>
    </submittedName>
</protein>
<dbReference type="WBParaSite" id="OFLC_0000624201-mRNA-1">
    <property type="protein sequence ID" value="OFLC_0000624201-mRNA-1"/>
    <property type="gene ID" value="OFLC_0000624201"/>
</dbReference>
<dbReference type="EMBL" id="UZAJ01005825">
    <property type="protein sequence ID" value="VDO45890.1"/>
    <property type="molecule type" value="Genomic_DNA"/>
</dbReference>
<dbReference type="Proteomes" id="UP000267606">
    <property type="component" value="Unassembled WGS sequence"/>
</dbReference>
<organism evidence="3">
    <name type="scientific">Onchocerca flexuosa</name>
    <dbReference type="NCBI Taxonomy" id="387005"/>
    <lineage>
        <taxon>Eukaryota</taxon>
        <taxon>Metazoa</taxon>
        <taxon>Ecdysozoa</taxon>
        <taxon>Nematoda</taxon>
        <taxon>Chromadorea</taxon>
        <taxon>Rhabditida</taxon>
        <taxon>Spirurina</taxon>
        <taxon>Spiruromorpha</taxon>
        <taxon>Filarioidea</taxon>
        <taxon>Onchocercidae</taxon>
        <taxon>Onchocerca</taxon>
    </lineage>
</organism>
<dbReference type="STRING" id="387005.A0A183HFI1"/>
<dbReference type="AlphaFoldDB" id="A0A183HFI1"/>
<gene>
    <name evidence="1" type="ORF">OFLC_LOCUS6243</name>
</gene>
<reference evidence="1 2" key="2">
    <citation type="submission" date="2018-11" db="EMBL/GenBank/DDBJ databases">
        <authorList>
            <consortium name="Pathogen Informatics"/>
        </authorList>
    </citation>
    <scope>NUCLEOTIDE SEQUENCE [LARGE SCALE GENOMIC DNA]</scope>
</reference>
<evidence type="ECO:0000313" key="3">
    <source>
        <dbReference type="WBParaSite" id="OFLC_0000624201-mRNA-1"/>
    </source>
</evidence>
<sequence>MDDEITVAKEDEFKECLELCQKGVTMCRIKTGRLLTPRKIYVDDQKWLCYHSAACWKFVPLKFKSGKLLIF</sequence>
<proteinExistence type="predicted"/>
<accession>A0A183HFI1</accession>
<evidence type="ECO:0000313" key="1">
    <source>
        <dbReference type="EMBL" id="VDO45890.1"/>
    </source>
</evidence>
<evidence type="ECO:0000313" key="2">
    <source>
        <dbReference type="Proteomes" id="UP000267606"/>
    </source>
</evidence>
<keyword evidence="2" id="KW-1185">Reference proteome</keyword>